<dbReference type="AlphaFoldDB" id="A0A3M7T337"/>
<keyword evidence="2" id="KW-1185">Reference proteome</keyword>
<gene>
    <name evidence="1" type="ORF">BpHYR1_008604</name>
</gene>
<name>A0A3M7T337_BRAPC</name>
<dbReference type="EMBL" id="REGN01000377">
    <property type="protein sequence ID" value="RNA42347.1"/>
    <property type="molecule type" value="Genomic_DNA"/>
</dbReference>
<sequence length="70" mass="8066">MHLGRLNVRFSYETSGKEGLDKNQLCTTECEKCCVREIRSFLTETKGKKIAYGFRKKRNLLSVAVYICNS</sequence>
<evidence type="ECO:0000313" key="2">
    <source>
        <dbReference type="Proteomes" id="UP000276133"/>
    </source>
</evidence>
<reference evidence="1 2" key="1">
    <citation type="journal article" date="2018" name="Sci. Rep.">
        <title>Genomic signatures of local adaptation to the degree of environmental predictability in rotifers.</title>
        <authorList>
            <person name="Franch-Gras L."/>
            <person name="Hahn C."/>
            <person name="Garcia-Roger E.M."/>
            <person name="Carmona M.J."/>
            <person name="Serra M."/>
            <person name="Gomez A."/>
        </authorList>
    </citation>
    <scope>NUCLEOTIDE SEQUENCE [LARGE SCALE GENOMIC DNA]</scope>
    <source>
        <strain evidence="1">HYR1</strain>
    </source>
</reference>
<evidence type="ECO:0000313" key="1">
    <source>
        <dbReference type="EMBL" id="RNA42347.1"/>
    </source>
</evidence>
<dbReference type="Proteomes" id="UP000276133">
    <property type="component" value="Unassembled WGS sequence"/>
</dbReference>
<comment type="caution">
    <text evidence="1">The sequence shown here is derived from an EMBL/GenBank/DDBJ whole genome shotgun (WGS) entry which is preliminary data.</text>
</comment>
<proteinExistence type="predicted"/>
<accession>A0A3M7T337</accession>
<protein>
    <submittedName>
        <fullName evidence="1">Uncharacterized protein</fullName>
    </submittedName>
</protein>
<organism evidence="1 2">
    <name type="scientific">Brachionus plicatilis</name>
    <name type="common">Marine rotifer</name>
    <name type="synonym">Brachionus muelleri</name>
    <dbReference type="NCBI Taxonomy" id="10195"/>
    <lineage>
        <taxon>Eukaryota</taxon>
        <taxon>Metazoa</taxon>
        <taxon>Spiralia</taxon>
        <taxon>Gnathifera</taxon>
        <taxon>Rotifera</taxon>
        <taxon>Eurotatoria</taxon>
        <taxon>Monogononta</taxon>
        <taxon>Pseudotrocha</taxon>
        <taxon>Ploima</taxon>
        <taxon>Brachionidae</taxon>
        <taxon>Brachionus</taxon>
    </lineage>
</organism>